<accession>A0ABV0AWL8</accession>
<dbReference type="Proteomes" id="UP001447516">
    <property type="component" value="Unassembled WGS sequence"/>
</dbReference>
<gene>
    <name evidence="1" type="ORF">AAH991_26510</name>
</gene>
<organism evidence="1 2">
    <name type="scientific">Microbispora maris</name>
    <dbReference type="NCBI Taxonomy" id="3144104"/>
    <lineage>
        <taxon>Bacteria</taxon>
        <taxon>Bacillati</taxon>
        <taxon>Actinomycetota</taxon>
        <taxon>Actinomycetes</taxon>
        <taxon>Streptosporangiales</taxon>
        <taxon>Streptosporangiaceae</taxon>
        <taxon>Microbispora</taxon>
    </lineage>
</organism>
<name>A0ABV0AWL8_9ACTN</name>
<sequence>MANTLTEAVGNFIATINKKENFSIYSLIILAEELLELFTEAIIKTPN</sequence>
<proteinExistence type="predicted"/>
<protein>
    <submittedName>
        <fullName evidence="1">Uncharacterized protein</fullName>
    </submittedName>
</protein>
<comment type="caution">
    <text evidence="1">The sequence shown here is derived from an EMBL/GenBank/DDBJ whole genome shotgun (WGS) entry which is preliminary data.</text>
</comment>
<evidence type="ECO:0000313" key="2">
    <source>
        <dbReference type="Proteomes" id="UP001447516"/>
    </source>
</evidence>
<reference evidence="1 2" key="1">
    <citation type="submission" date="2024-05" db="EMBL/GenBank/DDBJ databases">
        <title>Microbispora sp.ZYX-F-249.</title>
        <authorList>
            <person name="Xie H."/>
        </authorList>
    </citation>
    <scope>NUCLEOTIDE SEQUENCE [LARGE SCALE GENOMIC DNA]</scope>
    <source>
        <strain evidence="1 2">ZYX-F-249</strain>
    </source>
</reference>
<dbReference type="EMBL" id="JBDJAW010000025">
    <property type="protein sequence ID" value="MEN3538691.1"/>
    <property type="molecule type" value="Genomic_DNA"/>
</dbReference>
<keyword evidence="2" id="KW-1185">Reference proteome</keyword>
<evidence type="ECO:0000313" key="1">
    <source>
        <dbReference type="EMBL" id="MEN3538691.1"/>
    </source>
</evidence>